<organism evidence="2 3">
    <name type="scientific">Halorhodospira neutriphila</name>
    <dbReference type="NCBI Taxonomy" id="168379"/>
    <lineage>
        <taxon>Bacteria</taxon>
        <taxon>Pseudomonadati</taxon>
        <taxon>Pseudomonadota</taxon>
        <taxon>Gammaproteobacteria</taxon>
        <taxon>Chromatiales</taxon>
        <taxon>Ectothiorhodospiraceae</taxon>
        <taxon>Halorhodospira</taxon>
    </lineage>
</organism>
<keyword evidence="1" id="KW-0732">Signal</keyword>
<evidence type="ECO:0000313" key="2">
    <source>
        <dbReference type="EMBL" id="MBK1725582.1"/>
    </source>
</evidence>
<feature type="signal peptide" evidence="1">
    <location>
        <begin position="1"/>
        <end position="30"/>
    </location>
</feature>
<dbReference type="EMBL" id="NRSH01000004">
    <property type="protein sequence ID" value="MBK1725582.1"/>
    <property type="molecule type" value="Genomic_DNA"/>
</dbReference>
<evidence type="ECO:0008006" key="4">
    <source>
        <dbReference type="Google" id="ProtNLM"/>
    </source>
</evidence>
<name>A0ABS1E2Z1_9GAMM</name>
<dbReference type="Proteomes" id="UP000738126">
    <property type="component" value="Unassembled WGS sequence"/>
</dbReference>
<dbReference type="InterPro" id="IPR021457">
    <property type="entry name" value="DUF3108"/>
</dbReference>
<accession>A0ABS1E2Z1</accession>
<reference evidence="2 3" key="1">
    <citation type="journal article" date="2020" name="Microorganisms">
        <title>Osmotic Adaptation and Compatible Solute Biosynthesis of Phototrophic Bacteria as Revealed from Genome Analyses.</title>
        <authorList>
            <person name="Imhoff J.F."/>
            <person name="Rahn T."/>
            <person name="Kunzel S."/>
            <person name="Keller A."/>
            <person name="Neulinger S.C."/>
        </authorList>
    </citation>
    <scope>NUCLEOTIDE SEQUENCE [LARGE SCALE GENOMIC DNA]</scope>
    <source>
        <strain evidence="2 3">DSM 15116</strain>
    </source>
</reference>
<evidence type="ECO:0000313" key="3">
    <source>
        <dbReference type="Proteomes" id="UP000738126"/>
    </source>
</evidence>
<dbReference type="RefSeq" id="WP_200255871.1">
    <property type="nucleotide sequence ID" value="NZ_NRSH01000004.1"/>
</dbReference>
<sequence>MKTVPFPLPRRLAAAALLLAGLLGAGAAAAADERIPAFEAEYVVKYGRMPIGEGTLSLSYPEDGRYRYRLYVTPRGIARLLIGIDLTEVSAGRIGPDGTLAPERYVHRREGRSERRETVRFERRDSGDGEALRLRLPGGEVKAVAADTVDRLLPQLLMMRDLEASGREAFTYRVVDEDGELSDYTLRRQGRERISVKAGEFRAERIRRIRGQGSSRETRAWVDPRRHNLPLRIEHTTDGRTFVMELEAVRGPITE</sequence>
<comment type="caution">
    <text evidence="2">The sequence shown here is derived from an EMBL/GenBank/DDBJ whole genome shotgun (WGS) entry which is preliminary data.</text>
</comment>
<gene>
    <name evidence="2" type="ORF">CKO13_00775</name>
</gene>
<dbReference type="Pfam" id="PF11306">
    <property type="entry name" value="DUF3108"/>
    <property type="match status" value="1"/>
</dbReference>
<evidence type="ECO:0000256" key="1">
    <source>
        <dbReference type="SAM" id="SignalP"/>
    </source>
</evidence>
<protein>
    <recommendedName>
        <fullName evidence="4">DUF3108 domain-containing protein</fullName>
    </recommendedName>
</protein>
<feature type="chain" id="PRO_5046266201" description="DUF3108 domain-containing protein" evidence="1">
    <location>
        <begin position="31"/>
        <end position="255"/>
    </location>
</feature>
<proteinExistence type="predicted"/>
<keyword evidence="3" id="KW-1185">Reference proteome</keyword>